<feature type="transmembrane region" description="Helical" evidence="1">
    <location>
        <begin position="16"/>
        <end position="36"/>
    </location>
</feature>
<evidence type="ECO:0000313" key="2">
    <source>
        <dbReference type="EMBL" id="CBH95937.1"/>
    </source>
</evidence>
<evidence type="ECO:0000256" key="1">
    <source>
        <dbReference type="SAM" id="Phobius"/>
    </source>
</evidence>
<comment type="caution">
    <text evidence="2">The sequence shown here is derived from an EMBL/GenBank/DDBJ whole genome shotgun (WGS) entry which is preliminary data.</text>
</comment>
<organism evidence="2">
    <name type="scientific">mine drainage metagenome</name>
    <dbReference type="NCBI Taxonomy" id="410659"/>
    <lineage>
        <taxon>unclassified sequences</taxon>
        <taxon>metagenomes</taxon>
        <taxon>ecological metagenomes</taxon>
    </lineage>
</organism>
<dbReference type="AlphaFoldDB" id="E6PLY5"/>
<evidence type="ECO:0008006" key="3">
    <source>
        <dbReference type="Google" id="ProtNLM"/>
    </source>
</evidence>
<name>E6PLY5_9ZZZZ</name>
<keyword evidence="1" id="KW-0472">Membrane</keyword>
<reference evidence="2" key="1">
    <citation type="submission" date="2009-10" db="EMBL/GenBank/DDBJ databases">
        <title>Diversity of trophic interactions inside an arsenic-rich microbial ecosystem.</title>
        <authorList>
            <person name="Bertin P.N."/>
            <person name="Heinrich-Salmeron A."/>
            <person name="Pelletier E."/>
            <person name="Goulhen-Chollet F."/>
            <person name="Arsene-Ploetze F."/>
            <person name="Gallien S."/>
            <person name="Calteau A."/>
            <person name="Vallenet D."/>
            <person name="Casiot C."/>
            <person name="Chane-Woon-Ming B."/>
            <person name="Giloteaux L."/>
            <person name="Barakat M."/>
            <person name="Bonnefoy V."/>
            <person name="Bruneel O."/>
            <person name="Chandler M."/>
            <person name="Cleiss J."/>
            <person name="Duran R."/>
            <person name="Elbaz-Poulichet F."/>
            <person name="Fonknechten N."/>
            <person name="Lauga B."/>
            <person name="Mornico D."/>
            <person name="Ortet P."/>
            <person name="Schaeffer C."/>
            <person name="Siguier P."/>
            <person name="Alexander Thil Smith A."/>
            <person name="Van Dorsselaer A."/>
            <person name="Weissenbach J."/>
            <person name="Medigue C."/>
            <person name="Le Paslier D."/>
        </authorList>
    </citation>
    <scope>NUCLEOTIDE SEQUENCE</scope>
</reference>
<proteinExistence type="predicted"/>
<gene>
    <name evidence="2" type="ORF">CARN2_0925</name>
</gene>
<sequence>MAALNHRAQRKPEQGFVLLLTLITLLVLLFGVLFTMRGTLLQTAMTGNTMQRQKDVQASDLALRQVQQAIIQTANSAGDVPLEIAATGKAWFYIPPNNGSVWPVPGTGTGAPATYWQTCQGNGTCDTVANVASVISPAPPALPGGYTALATVVPTNQPTDAYSCGNTGFTATYYDIFLHTQEANATTAATTETVFKLCTPTTS</sequence>
<protein>
    <recommendedName>
        <fullName evidence="3">Tfp pilus assembly protein PilX</fullName>
    </recommendedName>
</protein>
<accession>E6PLY5</accession>
<keyword evidence="1" id="KW-1133">Transmembrane helix</keyword>
<dbReference type="EMBL" id="CABM01000016">
    <property type="protein sequence ID" value="CBH95937.1"/>
    <property type="molecule type" value="Genomic_DNA"/>
</dbReference>
<keyword evidence="1" id="KW-0812">Transmembrane</keyword>